<sequence>MRIANELVAAFSESVGEVRETLEWRTKQVLDRYPLNALVGRGLEKLLLDRTEFDTEAKMELTKLREKIFSSSAALLSGKEEIRLRGFEMGVDVDLESYQREVARSMGISAEELSRQLYGDLPPFQQVLHFRGMTATGLLHRYNCAQIQGLLLRCEGLTVYMPESGAAKLRQLLKYLRFNKLLAKISYDQTRKKTILLEIDGPLSLFVQTQKYGINLANFFPAILHQPKWGLDAEVRIRKNQVHSLHLDQSCGIRSHYRQFLAYIPEEIQLFSQQLAKQIPGWELTSSPEFVTLTGESLCFPDYLLTHCSGKKVALELFHTWHAAPLRSRLDQLDAQNEAPLLIGINRGLLKNVQLAEQVEASVYFSHYGFFFREAPTAAKLRPLLDAWLKN</sequence>
<accession>A0A381P6F2</accession>
<dbReference type="AlphaFoldDB" id="A0A381P6F2"/>
<protein>
    <recommendedName>
        <fullName evidence="2">DUF790 family protein</fullName>
    </recommendedName>
</protein>
<proteinExistence type="predicted"/>
<dbReference type="EMBL" id="UINC01000833">
    <property type="protein sequence ID" value="SUZ61889.1"/>
    <property type="molecule type" value="Genomic_DNA"/>
</dbReference>
<name>A0A381P6F2_9ZZZZ</name>
<dbReference type="Pfam" id="PF05626">
    <property type="entry name" value="DUF790"/>
    <property type="match status" value="1"/>
</dbReference>
<dbReference type="PANTHER" id="PTHR39640:SF1">
    <property type="entry name" value="DUF790 FAMILY PROTEIN"/>
    <property type="match status" value="1"/>
</dbReference>
<evidence type="ECO:0008006" key="2">
    <source>
        <dbReference type="Google" id="ProtNLM"/>
    </source>
</evidence>
<evidence type="ECO:0000313" key="1">
    <source>
        <dbReference type="EMBL" id="SUZ61889.1"/>
    </source>
</evidence>
<organism evidence="1">
    <name type="scientific">marine metagenome</name>
    <dbReference type="NCBI Taxonomy" id="408172"/>
    <lineage>
        <taxon>unclassified sequences</taxon>
        <taxon>metagenomes</taxon>
        <taxon>ecological metagenomes</taxon>
    </lineage>
</organism>
<reference evidence="1" key="1">
    <citation type="submission" date="2018-05" db="EMBL/GenBank/DDBJ databases">
        <authorList>
            <person name="Lanie J.A."/>
            <person name="Ng W.-L."/>
            <person name="Kazmierczak K.M."/>
            <person name="Andrzejewski T.M."/>
            <person name="Davidsen T.M."/>
            <person name="Wayne K.J."/>
            <person name="Tettelin H."/>
            <person name="Glass J.I."/>
            <person name="Rusch D."/>
            <person name="Podicherti R."/>
            <person name="Tsui H.-C.T."/>
            <person name="Winkler M.E."/>
        </authorList>
    </citation>
    <scope>NUCLEOTIDE SEQUENCE</scope>
</reference>
<dbReference type="InterPro" id="IPR008508">
    <property type="entry name" value="Bax1"/>
</dbReference>
<gene>
    <name evidence="1" type="ORF">METZ01_LOCUS14743</name>
</gene>
<dbReference type="PANTHER" id="PTHR39640">
    <property type="entry name" value="VNG6129C"/>
    <property type="match status" value="1"/>
</dbReference>